<reference evidence="2" key="1">
    <citation type="submission" date="2013-10" db="EMBL/GenBank/DDBJ databases">
        <title>Genomic analysis of the causative agents of coccidiosis in chickens.</title>
        <authorList>
            <person name="Reid A.J."/>
            <person name="Blake D."/>
            <person name="Billington K."/>
            <person name="Browne H."/>
            <person name="Dunn M."/>
            <person name="Hung S."/>
            <person name="Kawahara F."/>
            <person name="Miranda-Saavedra D."/>
            <person name="Mourier T."/>
            <person name="Nagra H."/>
            <person name="Otto T.D."/>
            <person name="Rawlings N."/>
            <person name="Sanchez A."/>
            <person name="Sanders M."/>
            <person name="Subramaniam C."/>
            <person name="Tay Y."/>
            <person name="Dear P."/>
            <person name="Doerig C."/>
            <person name="Gruber A."/>
            <person name="Parkinson J."/>
            <person name="Shirley M."/>
            <person name="Wan K.L."/>
            <person name="Berriman M."/>
            <person name="Tomley F."/>
            <person name="Pain A."/>
        </authorList>
    </citation>
    <scope>NUCLEOTIDE SEQUENCE [LARGE SCALE GENOMIC DNA]</scope>
    <source>
        <strain evidence="2">Houghton</strain>
    </source>
</reference>
<evidence type="ECO:0000256" key="1">
    <source>
        <dbReference type="SAM" id="MobiDB-lite"/>
    </source>
</evidence>
<feature type="compositionally biased region" description="Low complexity" evidence="1">
    <location>
        <begin position="201"/>
        <end position="232"/>
    </location>
</feature>
<feature type="region of interest" description="Disordered" evidence="1">
    <location>
        <begin position="96"/>
        <end position="118"/>
    </location>
</feature>
<dbReference type="VEuPathDB" id="ToxoDB:ETH_00026380"/>
<feature type="compositionally biased region" description="Low complexity" evidence="1">
    <location>
        <begin position="408"/>
        <end position="431"/>
    </location>
</feature>
<sequence length="514" mass="53198">MRLKTLEARGAPGAPGAPTSSGGPRGPKKSQRPQGTLEVPGAPGAPGAPENLRGPWGLQELLGAVGPSSVSIAALSCLCCSSKGLRRGGSTFRAPRALRGPWGPQEPLGAPGGPWGPPRAPGGPLRVPRAPQIGCRGLNGSAASGRGPPLNYYMRSLRPDLQQVLLQWFAAAFNPGELKSKERLIRQKCAHVFQKDLPSSSESVVSIETVSSAESSAASSDQQQQQQQQQQQRRSHRGRRGGGSAAVNGEEATQGMQLVRRVLESWGRTVSSLRRSSRMASSSPAAAATTTAAAAAAAAGAGASASARQRRNPQDRDNDNPRSSRRRSRSERVGPPGAPGAPRGTPAAAAAAAAAHRRSAEAEGDLQHGRYHREDREESEERRPLPAPAEVARRTASFFQRRIGALYEAPGQQEQQQQQKAGPAAAAAAAASGNSRRRDMTPVVVPLGTVSGIGLARDHRGAPRGAPGGPTSPARGGPSFQLRPSYAADFLLCPGSSSSAAAGRPAAAARQGTA</sequence>
<accession>U6KSA7</accession>
<dbReference type="EMBL" id="HG673835">
    <property type="protein sequence ID" value="CDJ38313.1"/>
    <property type="molecule type" value="Genomic_DNA"/>
</dbReference>
<feature type="region of interest" description="Disordered" evidence="1">
    <location>
        <begin position="268"/>
        <end position="482"/>
    </location>
</feature>
<proteinExistence type="predicted"/>
<feature type="compositionally biased region" description="Basic and acidic residues" evidence="1">
    <location>
        <begin position="312"/>
        <end position="322"/>
    </location>
</feature>
<evidence type="ECO:0000313" key="3">
    <source>
        <dbReference type="Proteomes" id="UP000030747"/>
    </source>
</evidence>
<feature type="compositionally biased region" description="Low complexity" evidence="1">
    <location>
        <begin position="340"/>
        <end position="354"/>
    </location>
</feature>
<dbReference type="AlphaFoldDB" id="U6KSA7"/>
<reference evidence="2" key="2">
    <citation type="submission" date="2013-10" db="EMBL/GenBank/DDBJ databases">
        <authorList>
            <person name="Aslett M."/>
        </authorList>
    </citation>
    <scope>NUCLEOTIDE SEQUENCE [LARGE SCALE GENOMIC DNA]</scope>
    <source>
        <strain evidence="2">Houghton</strain>
    </source>
</reference>
<dbReference type="GeneID" id="25254372"/>
<name>U6KSA7_EIMTE</name>
<dbReference type="RefSeq" id="XP_013229151.1">
    <property type="nucleotide sequence ID" value="XM_013373697.1"/>
</dbReference>
<feature type="region of interest" description="Disordered" evidence="1">
    <location>
        <begin position="201"/>
        <end position="256"/>
    </location>
</feature>
<feature type="compositionally biased region" description="Low complexity" evidence="1">
    <location>
        <begin position="40"/>
        <end position="49"/>
    </location>
</feature>
<dbReference type="VEuPathDB" id="ToxoDB:ETH2_1336800"/>
<feature type="compositionally biased region" description="Low complexity" evidence="1">
    <location>
        <begin position="463"/>
        <end position="479"/>
    </location>
</feature>
<organism evidence="2 3">
    <name type="scientific">Eimeria tenella</name>
    <name type="common">Coccidian parasite</name>
    <dbReference type="NCBI Taxonomy" id="5802"/>
    <lineage>
        <taxon>Eukaryota</taxon>
        <taxon>Sar</taxon>
        <taxon>Alveolata</taxon>
        <taxon>Apicomplexa</taxon>
        <taxon>Conoidasida</taxon>
        <taxon>Coccidia</taxon>
        <taxon>Eucoccidiorida</taxon>
        <taxon>Eimeriorina</taxon>
        <taxon>Eimeriidae</taxon>
        <taxon>Eimeria</taxon>
    </lineage>
</organism>
<keyword evidence="3" id="KW-1185">Reference proteome</keyword>
<feature type="compositionally biased region" description="Low complexity" evidence="1">
    <location>
        <begin position="271"/>
        <end position="307"/>
    </location>
</feature>
<dbReference type="Proteomes" id="UP000030747">
    <property type="component" value="Unassembled WGS sequence"/>
</dbReference>
<evidence type="ECO:0000313" key="2">
    <source>
        <dbReference type="EMBL" id="CDJ38313.1"/>
    </source>
</evidence>
<gene>
    <name evidence="2" type="ORF">ETH_00026380</name>
</gene>
<feature type="compositionally biased region" description="Low complexity" evidence="1">
    <location>
        <begin position="8"/>
        <end position="22"/>
    </location>
</feature>
<protein>
    <submittedName>
        <fullName evidence="2">Uncharacterized protein</fullName>
    </submittedName>
</protein>
<feature type="region of interest" description="Disordered" evidence="1">
    <location>
        <begin position="1"/>
        <end position="53"/>
    </location>
</feature>
<feature type="compositionally biased region" description="Basic and acidic residues" evidence="1">
    <location>
        <begin position="358"/>
        <end position="384"/>
    </location>
</feature>